<organism evidence="9 10">
    <name type="scientific">Flagellimonas zhangzhouensis</name>
    <dbReference type="NCBI Taxonomy" id="1073328"/>
    <lineage>
        <taxon>Bacteria</taxon>
        <taxon>Pseudomonadati</taxon>
        <taxon>Bacteroidota</taxon>
        <taxon>Flavobacteriia</taxon>
        <taxon>Flavobacteriales</taxon>
        <taxon>Flavobacteriaceae</taxon>
        <taxon>Flagellimonas</taxon>
    </lineage>
</organism>
<dbReference type="InterPro" id="IPR000700">
    <property type="entry name" value="PAS-assoc_C"/>
</dbReference>
<dbReference type="Gene3D" id="3.30.565.10">
    <property type="entry name" value="Histidine kinase-like ATPase, C-terminal domain"/>
    <property type="match status" value="1"/>
</dbReference>
<dbReference type="Gene3D" id="1.10.287.130">
    <property type="match status" value="1"/>
</dbReference>
<dbReference type="InterPro" id="IPR001610">
    <property type="entry name" value="PAC"/>
</dbReference>
<accession>A0A1H2XSD3</accession>
<dbReference type="InterPro" id="IPR004358">
    <property type="entry name" value="Sig_transdc_His_kin-like_C"/>
</dbReference>
<dbReference type="AlphaFoldDB" id="A0A1H2XSD3"/>
<dbReference type="SUPFAM" id="SSF55874">
    <property type="entry name" value="ATPase domain of HSP90 chaperone/DNA topoisomerase II/histidine kinase"/>
    <property type="match status" value="1"/>
</dbReference>
<dbReference type="NCBIfam" id="TIGR00229">
    <property type="entry name" value="sensory_box"/>
    <property type="match status" value="1"/>
</dbReference>
<dbReference type="InterPro" id="IPR003594">
    <property type="entry name" value="HATPase_dom"/>
</dbReference>
<feature type="domain" description="Histidine kinase" evidence="6">
    <location>
        <begin position="156"/>
        <end position="368"/>
    </location>
</feature>
<sequence length="368" mass="42684">MLSEDSGKVQVFKYLEGIFTELEQQKIALDKSAIVAFTDIKGNITYVNDKFCEISQYSREELLGQNHRIINSGYHEPKFFRNLWKTIARGNIWSDDIRNRAKDGSYYWVATTIVPYLDASGKPYQYVSIRFDITKQKNQELELMRRNKQLEDFCFIVSHNLRAPLSNLLLLTSMIQESDDSEDQKELIERLVKPVHLLNDTFNELVESLQIRQDTEIEKVNLNFKDCLENTMEALNVEVLYPDIEVHHDFDEVSNLRYPKKYLDSIFQNLLSNAIKYQSPKRKLRIRVKSYQKDGSAWLEFADNGLGINMDVHGPKLFGLRKTFHDNPDAKGFGLFITKSQIEAVGGMIYAESTQGRGTTFFIKFNAN</sequence>
<dbReference type="Gene3D" id="3.30.450.20">
    <property type="entry name" value="PAS domain"/>
    <property type="match status" value="1"/>
</dbReference>
<dbReference type="PANTHER" id="PTHR43304">
    <property type="entry name" value="PHYTOCHROME-LIKE PROTEIN CPH1"/>
    <property type="match status" value="1"/>
</dbReference>
<evidence type="ECO:0000256" key="3">
    <source>
        <dbReference type="ARBA" id="ARBA00022553"/>
    </source>
</evidence>
<dbReference type="Proteomes" id="UP000199592">
    <property type="component" value="Unassembled WGS sequence"/>
</dbReference>
<reference evidence="10" key="1">
    <citation type="submission" date="2016-10" db="EMBL/GenBank/DDBJ databases">
        <authorList>
            <person name="Varghese N."/>
            <person name="Submissions S."/>
        </authorList>
    </citation>
    <scope>NUCLEOTIDE SEQUENCE [LARGE SCALE GENOMIC DNA]</scope>
    <source>
        <strain evidence="10">DSM 25030</strain>
    </source>
</reference>
<name>A0A1H2XSD3_9FLAO</name>
<proteinExistence type="predicted"/>
<dbReference type="Pfam" id="PF13426">
    <property type="entry name" value="PAS_9"/>
    <property type="match status" value="1"/>
</dbReference>
<dbReference type="Pfam" id="PF02518">
    <property type="entry name" value="HATPase_c"/>
    <property type="match status" value="1"/>
</dbReference>
<evidence type="ECO:0000256" key="4">
    <source>
        <dbReference type="ARBA" id="ARBA00022679"/>
    </source>
</evidence>
<keyword evidence="5" id="KW-0418">Kinase</keyword>
<dbReference type="InterPro" id="IPR005467">
    <property type="entry name" value="His_kinase_dom"/>
</dbReference>
<dbReference type="GO" id="GO:0000155">
    <property type="term" value="F:phosphorelay sensor kinase activity"/>
    <property type="evidence" value="ECO:0007669"/>
    <property type="project" value="InterPro"/>
</dbReference>
<dbReference type="EMBL" id="FNMY01000004">
    <property type="protein sequence ID" value="SDW95783.1"/>
    <property type="molecule type" value="Genomic_DNA"/>
</dbReference>
<dbReference type="SUPFAM" id="SSF47384">
    <property type="entry name" value="Homodimeric domain of signal transducing histidine kinase"/>
    <property type="match status" value="1"/>
</dbReference>
<evidence type="ECO:0000259" key="6">
    <source>
        <dbReference type="PROSITE" id="PS50109"/>
    </source>
</evidence>
<evidence type="ECO:0000313" key="9">
    <source>
        <dbReference type="EMBL" id="SDW95783.1"/>
    </source>
</evidence>
<feature type="domain" description="PAS" evidence="7">
    <location>
        <begin position="35"/>
        <end position="66"/>
    </location>
</feature>
<evidence type="ECO:0000256" key="5">
    <source>
        <dbReference type="ARBA" id="ARBA00022777"/>
    </source>
</evidence>
<dbReference type="SMART" id="SM00086">
    <property type="entry name" value="PAC"/>
    <property type="match status" value="1"/>
</dbReference>
<keyword evidence="3" id="KW-0597">Phosphoprotein</keyword>
<keyword evidence="4" id="KW-0808">Transferase</keyword>
<dbReference type="PROSITE" id="PS50113">
    <property type="entry name" value="PAC"/>
    <property type="match status" value="1"/>
</dbReference>
<dbReference type="InterPro" id="IPR036890">
    <property type="entry name" value="HATPase_C_sf"/>
</dbReference>
<feature type="domain" description="PAC" evidence="8">
    <location>
        <begin position="93"/>
        <end position="145"/>
    </location>
</feature>
<dbReference type="CDD" id="cd00130">
    <property type="entry name" value="PAS"/>
    <property type="match status" value="1"/>
</dbReference>
<dbReference type="PRINTS" id="PR00344">
    <property type="entry name" value="BCTRLSENSOR"/>
</dbReference>
<evidence type="ECO:0000313" key="10">
    <source>
        <dbReference type="Proteomes" id="UP000199592"/>
    </source>
</evidence>
<dbReference type="InterPro" id="IPR000014">
    <property type="entry name" value="PAS"/>
</dbReference>
<dbReference type="SMART" id="SM00091">
    <property type="entry name" value="PAS"/>
    <property type="match status" value="1"/>
</dbReference>
<dbReference type="SMART" id="SM00387">
    <property type="entry name" value="HATPase_c"/>
    <property type="match status" value="1"/>
</dbReference>
<protein>
    <recommendedName>
        <fullName evidence="2">histidine kinase</fullName>
        <ecNumber evidence="2">2.7.13.3</ecNumber>
    </recommendedName>
</protein>
<dbReference type="InterPro" id="IPR035965">
    <property type="entry name" value="PAS-like_dom_sf"/>
</dbReference>
<dbReference type="RefSeq" id="WP_175443774.1">
    <property type="nucleotide sequence ID" value="NZ_FNKI01000003.1"/>
</dbReference>
<dbReference type="EC" id="2.7.13.3" evidence="2"/>
<dbReference type="CDD" id="cd00082">
    <property type="entry name" value="HisKA"/>
    <property type="match status" value="1"/>
</dbReference>
<dbReference type="PANTHER" id="PTHR43304:SF1">
    <property type="entry name" value="PAC DOMAIN-CONTAINING PROTEIN"/>
    <property type="match status" value="1"/>
</dbReference>
<gene>
    <name evidence="9" type="ORF">SAMN04487892_2800</name>
</gene>
<dbReference type="STRING" id="1073328.SAMN05216294_2807"/>
<dbReference type="PROSITE" id="PS50112">
    <property type="entry name" value="PAS"/>
    <property type="match status" value="1"/>
</dbReference>
<dbReference type="PROSITE" id="PS50109">
    <property type="entry name" value="HIS_KIN"/>
    <property type="match status" value="1"/>
</dbReference>
<keyword evidence="10" id="KW-1185">Reference proteome</keyword>
<dbReference type="InterPro" id="IPR036097">
    <property type="entry name" value="HisK_dim/P_sf"/>
</dbReference>
<evidence type="ECO:0000256" key="2">
    <source>
        <dbReference type="ARBA" id="ARBA00012438"/>
    </source>
</evidence>
<dbReference type="InterPro" id="IPR052162">
    <property type="entry name" value="Sensor_kinase/Photoreceptor"/>
</dbReference>
<dbReference type="SUPFAM" id="SSF55785">
    <property type="entry name" value="PYP-like sensor domain (PAS domain)"/>
    <property type="match status" value="1"/>
</dbReference>
<evidence type="ECO:0000259" key="8">
    <source>
        <dbReference type="PROSITE" id="PS50113"/>
    </source>
</evidence>
<evidence type="ECO:0000259" key="7">
    <source>
        <dbReference type="PROSITE" id="PS50112"/>
    </source>
</evidence>
<dbReference type="InterPro" id="IPR003661">
    <property type="entry name" value="HisK_dim/P_dom"/>
</dbReference>
<evidence type="ECO:0000256" key="1">
    <source>
        <dbReference type="ARBA" id="ARBA00000085"/>
    </source>
</evidence>
<comment type="catalytic activity">
    <reaction evidence="1">
        <text>ATP + protein L-histidine = ADP + protein N-phospho-L-histidine.</text>
        <dbReference type="EC" id="2.7.13.3"/>
    </reaction>
</comment>